<dbReference type="InterPro" id="IPR051199">
    <property type="entry name" value="LPS_LOS_Heptosyltrfase"/>
</dbReference>
<dbReference type="GO" id="GO:0008713">
    <property type="term" value="F:ADP-heptose-lipopolysaccharide heptosyltransferase activity"/>
    <property type="evidence" value="ECO:0007669"/>
    <property type="project" value="TreeGrafter"/>
</dbReference>
<evidence type="ECO:0000256" key="1">
    <source>
        <dbReference type="ARBA" id="ARBA00022676"/>
    </source>
</evidence>
<dbReference type="Pfam" id="PF01075">
    <property type="entry name" value="Glyco_transf_9"/>
    <property type="match status" value="1"/>
</dbReference>
<keyword evidence="2" id="KW-0808">Transferase</keyword>
<sequence>MKVVLCDKDTLQIKSIRTIKSEMKETFHEKYGSTYRLFFDSDVDPSVQCGDFMEIPNGRVKFLNTTQISKTPLGEIELVQAGAEPIILKQPLYTDGIALLRLDGLGGTLTLSDQAKKLSHLGYPITLIIRGYEELFSNNPYVNNIINVGITDWSDCLEKMKGRFAALADIRFGPGKWYQEKPLFKQDFSEWEDYYRRFPRTYNKLVNDIDMHHIQLTDLTLGLPYDSIETEIFNIEYKDFKIGEDYICVNNGVDALYKGHEQTKSWNYWNQLVNLLKKPVVQVGTRHDTSIAYTTDLRGRTSIPQLCGVLKKAKAIVCHEGGIMHLAYALNHPKTIVIRGPTRVKAFQYPGQILVDSYLCKPCVFKTDDWFLNCHENADKVCIKSITPERVYEALVEN</sequence>
<dbReference type="SUPFAM" id="SSF53756">
    <property type="entry name" value="UDP-Glycosyltransferase/glycogen phosphorylase"/>
    <property type="match status" value="1"/>
</dbReference>
<proteinExistence type="predicted"/>
<dbReference type="GO" id="GO:0005829">
    <property type="term" value="C:cytosol"/>
    <property type="evidence" value="ECO:0007669"/>
    <property type="project" value="TreeGrafter"/>
</dbReference>
<dbReference type="PANTHER" id="PTHR30160">
    <property type="entry name" value="TETRAACYLDISACCHARIDE 4'-KINASE-RELATED"/>
    <property type="match status" value="1"/>
</dbReference>
<dbReference type="Gene3D" id="3.40.50.2000">
    <property type="entry name" value="Glycogen Phosphorylase B"/>
    <property type="match status" value="1"/>
</dbReference>
<evidence type="ECO:0000313" key="3">
    <source>
        <dbReference type="EMBL" id="KKN62398.1"/>
    </source>
</evidence>
<reference evidence="3" key="1">
    <citation type="journal article" date="2015" name="Nature">
        <title>Complex archaea that bridge the gap between prokaryotes and eukaryotes.</title>
        <authorList>
            <person name="Spang A."/>
            <person name="Saw J.H."/>
            <person name="Jorgensen S.L."/>
            <person name="Zaremba-Niedzwiedzka K."/>
            <person name="Martijn J."/>
            <person name="Lind A.E."/>
            <person name="van Eijk R."/>
            <person name="Schleper C."/>
            <person name="Guy L."/>
            <person name="Ettema T.J."/>
        </authorList>
    </citation>
    <scope>NUCLEOTIDE SEQUENCE</scope>
</reference>
<name>A0A0F9V9A2_9ZZZZ</name>
<evidence type="ECO:0000256" key="2">
    <source>
        <dbReference type="ARBA" id="ARBA00022679"/>
    </source>
</evidence>
<dbReference type="GO" id="GO:0009244">
    <property type="term" value="P:lipopolysaccharide core region biosynthetic process"/>
    <property type="evidence" value="ECO:0007669"/>
    <property type="project" value="TreeGrafter"/>
</dbReference>
<comment type="caution">
    <text evidence="3">The sequence shown here is derived from an EMBL/GenBank/DDBJ whole genome shotgun (WGS) entry which is preliminary data.</text>
</comment>
<keyword evidence="1" id="KW-0328">Glycosyltransferase</keyword>
<dbReference type="EMBL" id="LAZR01000625">
    <property type="protein sequence ID" value="KKN62398.1"/>
    <property type="molecule type" value="Genomic_DNA"/>
</dbReference>
<dbReference type="InterPro" id="IPR002201">
    <property type="entry name" value="Glyco_trans_9"/>
</dbReference>
<organism evidence="3">
    <name type="scientific">marine sediment metagenome</name>
    <dbReference type="NCBI Taxonomy" id="412755"/>
    <lineage>
        <taxon>unclassified sequences</taxon>
        <taxon>metagenomes</taxon>
        <taxon>ecological metagenomes</taxon>
    </lineage>
</organism>
<evidence type="ECO:0008006" key="4">
    <source>
        <dbReference type="Google" id="ProtNLM"/>
    </source>
</evidence>
<protein>
    <recommendedName>
        <fullName evidence="4">Glycosyltransferase family 9 (Heptosyltransferase)</fullName>
    </recommendedName>
</protein>
<dbReference type="PANTHER" id="PTHR30160:SF1">
    <property type="entry name" value="LIPOPOLYSACCHARIDE 1,2-N-ACETYLGLUCOSAMINETRANSFERASE-RELATED"/>
    <property type="match status" value="1"/>
</dbReference>
<dbReference type="AlphaFoldDB" id="A0A0F9V9A2"/>
<accession>A0A0F9V9A2</accession>
<gene>
    <name evidence="3" type="ORF">LCGC14_0511940</name>
</gene>